<name>A0A193QJM4_SODGM</name>
<proteinExistence type="predicted"/>
<evidence type="ECO:0000313" key="1">
    <source>
        <dbReference type="EMBL" id="CRL45130.1"/>
    </source>
</evidence>
<dbReference type="EMBL" id="LN854557">
    <property type="protein sequence ID" value="CRL45130.1"/>
    <property type="molecule type" value="Genomic_DNA"/>
</dbReference>
<dbReference type="Proteomes" id="UP000245838">
    <property type="component" value="Chromosome sggmmb4_Chromosome"/>
</dbReference>
<sequence length="85" mass="9151">MKNKISVGYSTLSGRILAGYSTQEAGTTRFTGKKYDVTDEAVTAVARKMLHREESIEVDFGDGRILRFSVDIVSPGKPELVGGAA</sequence>
<organism evidence="1 2">
    <name type="scientific">Sodalis glossinidius (strain morsitans)</name>
    <dbReference type="NCBI Taxonomy" id="343509"/>
    <lineage>
        <taxon>Bacteria</taxon>
        <taxon>Pseudomonadati</taxon>
        <taxon>Pseudomonadota</taxon>
        <taxon>Gammaproteobacteria</taxon>
        <taxon>Enterobacterales</taxon>
        <taxon>Bruguierivoracaceae</taxon>
        <taxon>Sodalis</taxon>
    </lineage>
</organism>
<evidence type="ECO:0000313" key="2">
    <source>
        <dbReference type="Proteomes" id="UP000245838"/>
    </source>
</evidence>
<gene>
    <name evidence="1" type="ORF">SGGMMB4_02674</name>
</gene>
<dbReference type="Pfam" id="PF24233">
    <property type="entry name" value="DUF7446"/>
    <property type="match status" value="1"/>
</dbReference>
<dbReference type="BioCyc" id="SGLO343509:SGP1_RS10310-MONOMER"/>
<dbReference type="RefSeq" id="WP_041866859.1">
    <property type="nucleotide sequence ID" value="NC_007712.1"/>
</dbReference>
<reference evidence="1 2" key="1">
    <citation type="submission" date="2015-05" db="EMBL/GenBank/DDBJ databases">
        <authorList>
            <person name="Goodhead I."/>
        </authorList>
    </citation>
    <scope>NUCLEOTIDE SEQUENCE [LARGE SCALE GENOMIC DNA]</scope>
    <source>
        <strain evidence="2">morsitans</strain>
    </source>
</reference>
<dbReference type="AlphaFoldDB" id="A0A193QJM4"/>
<accession>A0A193QJM4</accession>
<dbReference type="OrthoDB" id="6434826at2"/>
<protein>
    <submittedName>
        <fullName evidence="1">Uncharacterized protein</fullName>
    </submittedName>
</protein>
<dbReference type="InterPro" id="IPR055869">
    <property type="entry name" value="DUF7446"/>
</dbReference>